<evidence type="ECO:0000256" key="6">
    <source>
        <dbReference type="ARBA" id="ARBA00023054"/>
    </source>
</evidence>
<keyword evidence="3" id="KW-0597">Phosphoprotein</keyword>
<dbReference type="InterPro" id="IPR001101">
    <property type="entry name" value="Plectin_repeat"/>
</dbReference>
<comment type="subcellular location">
    <subcellularLocation>
        <location evidence="1">Cell junction</location>
    </subcellularLocation>
</comment>
<protein>
    <recommendedName>
        <fullName evidence="9">Epiplakin</fullName>
    </recommendedName>
</protein>
<dbReference type="GO" id="GO:0005198">
    <property type="term" value="F:structural molecule activity"/>
    <property type="evidence" value="ECO:0007669"/>
    <property type="project" value="TreeGrafter"/>
</dbReference>
<dbReference type="GO" id="GO:0005737">
    <property type="term" value="C:cytoplasm"/>
    <property type="evidence" value="ECO:0007669"/>
    <property type="project" value="TreeGrafter"/>
</dbReference>
<evidence type="ECO:0000313" key="8">
    <source>
        <dbReference type="Proteomes" id="UP000694428"/>
    </source>
</evidence>
<evidence type="ECO:0000256" key="2">
    <source>
        <dbReference type="ARBA" id="ARBA00009109"/>
    </source>
</evidence>
<dbReference type="InterPro" id="IPR043197">
    <property type="entry name" value="Plakin"/>
</dbReference>
<dbReference type="SMART" id="SM00250">
    <property type="entry name" value="PLEC"/>
    <property type="match status" value="7"/>
</dbReference>
<dbReference type="GO" id="GO:0042995">
    <property type="term" value="C:cell projection"/>
    <property type="evidence" value="ECO:0007669"/>
    <property type="project" value="UniProtKB-SubCell"/>
</dbReference>
<keyword evidence="6" id="KW-0175">Coiled coil</keyword>
<dbReference type="GO" id="GO:0045095">
    <property type="term" value="C:keratin filament"/>
    <property type="evidence" value="ECO:0007669"/>
    <property type="project" value="TreeGrafter"/>
</dbReference>
<sequence length="456" mass="51499">MKNNLLLIVQLNDSTKIFFDPNTKENVTYQQLKDRCIYEAETGLWLLPLSKNAMFCVDDQTVEVLKSVTVCVNVGRFKGQTVSVWDLLNSEYITDSKRRELVQKYKDENAEALQEIVTIVTTIIRDTEAQGKKFAFKGLRKKVSASDLFRSQLIDKKTLDELNQGKKTVQEVTEMDSVRVYLEGSNFIAGVLIQPSNEKMSIYQAMRKGILRPGTALVLLEAQAATGFLVDPLANQKLSVDEAVSCGLVGSELHEKLLSAERAVTGYTDPYTGAQISLFQAMQKELIVREHGIRLLEAQIATGGIIDPVHSHRLPVEVAYRRGHLDGDTFLLLSDPDHGSKGFIDPNIHEKSSYSQLLKRCSRDTDTGLYLLPVLEKEEDYFYIDEQTKKALMSTKVEVSRGYFDHEMSRVLSDPGDDTKGFFDPNTHENLTYMQLLRRCVPDPDTGLYFLKVFTN</sequence>
<dbReference type="Gene3D" id="3.90.1290.10">
    <property type="entry name" value="Plakin repeat"/>
    <property type="match status" value="3"/>
</dbReference>
<dbReference type="PANTHER" id="PTHR23169:SF21">
    <property type="entry name" value="EPIPLAKIN"/>
    <property type="match status" value="1"/>
</dbReference>
<proteinExistence type="inferred from homology"/>
<reference evidence="7" key="1">
    <citation type="submission" date="2025-08" db="UniProtKB">
        <authorList>
            <consortium name="Ensembl"/>
        </authorList>
    </citation>
    <scope>IDENTIFICATION</scope>
</reference>
<dbReference type="SUPFAM" id="SSF75399">
    <property type="entry name" value="Plakin repeat"/>
    <property type="match status" value="3"/>
</dbReference>
<dbReference type="Ensembl" id="ENSPSTT00000004402.1">
    <property type="protein sequence ID" value="ENSPSTP00000004187.1"/>
    <property type="gene ID" value="ENSPSTG00000003044.1"/>
</dbReference>
<accession>A0A8C9ES48</accession>
<dbReference type="InterPro" id="IPR035915">
    <property type="entry name" value="Plakin_repeat_sf"/>
</dbReference>
<keyword evidence="8" id="KW-1185">Reference proteome</keyword>
<evidence type="ECO:0000256" key="3">
    <source>
        <dbReference type="ARBA" id="ARBA00022553"/>
    </source>
</evidence>
<comment type="similarity">
    <text evidence="2">Belongs to the plakin or cytolinker family.</text>
</comment>
<reference evidence="7" key="2">
    <citation type="submission" date="2025-09" db="UniProtKB">
        <authorList>
            <consortium name="Ensembl"/>
        </authorList>
    </citation>
    <scope>IDENTIFICATION</scope>
</reference>
<dbReference type="PANTHER" id="PTHR23169">
    <property type="entry name" value="ENVOPLAKIN"/>
    <property type="match status" value="1"/>
</dbReference>
<keyword evidence="5" id="KW-0965">Cell junction</keyword>
<evidence type="ECO:0000256" key="1">
    <source>
        <dbReference type="ARBA" id="ARBA00004282"/>
    </source>
</evidence>
<dbReference type="Proteomes" id="UP000694428">
    <property type="component" value="Unplaced"/>
</dbReference>
<name>A0A8C9ES48_PAVCR</name>
<dbReference type="GO" id="GO:1990254">
    <property type="term" value="F:keratin filament binding"/>
    <property type="evidence" value="ECO:0007669"/>
    <property type="project" value="TreeGrafter"/>
</dbReference>
<dbReference type="GO" id="GO:0016020">
    <property type="term" value="C:membrane"/>
    <property type="evidence" value="ECO:0007669"/>
    <property type="project" value="TreeGrafter"/>
</dbReference>
<dbReference type="FunFam" id="3.90.1290.10:FF:000001">
    <property type="entry name" value="Plectin a"/>
    <property type="match status" value="1"/>
</dbReference>
<organism evidence="7 8">
    <name type="scientific">Pavo cristatus</name>
    <name type="common">Indian peafowl</name>
    <name type="synonym">Blue peafowl</name>
    <dbReference type="NCBI Taxonomy" id="9049"/>
    <lineage>
        <taxon>Eukaryota</taxon>
        <taxon>Metazoa</taxon>
        <taxon>Chordata</taxon>
        <taxon>Craniata</taxon>
        <taxon>Vertebrata</taxon>
        <taxon>Euteleostomi</taxon>
        <taxon>Archelosauria</taxon>
        <taxon>Archosauria</taxon>
        <taxon>Dinosauria</taxon>
        <taxon>Saurischia</taxon>
        <taxon>Theropoda</taxon>
        <taxon>Coelurosauria</taxon>
        <taxon>Aves</taxon>
        <taxon>Neognathae</taxon>
        <taxon>Galloanserae</taxon>
        <taxon>Galliformes</taxon>
        <taxon>Phasianidae</taxon>
        <taxon>Phasianinae</taxon>
        <taxon>Pavo</taxon>
    </lineage>
</organism>
<evidence type="ECO:0000313" key="7">
    <source>
        <dbReference type="Ensembl" id="ENSPSTP00000004187.1"/>
    </source>
</evidence>
<dbReference type="GO" id="GO:0042060">
    <property type="term" value="P:wound healing"/>
    <property type="evidence" value="ECO:0007669"/>
    <property type="project" value="TreeGrafter"/>
</dbReference>
<dbReference type="GO" id="GO:0070161">
    <property type="term" value="C:anchoring junction"/>
    <property type="evidence" value="ECO:0007669"/>
    <property type="project" value="UniProtKB-SubCell"/>
</dbReference>
<evidence type="ECO:0000256" key="5">
    <source>
        <dbReference type="ARBA" id="ARBA00022949"/>
    </source>
</evidence>
<dbReference type="AlphaFoldDB" id="A0A8C9ES48"/>
<keyword evidence="4" id="KW-0677">Repeat</keyword>
<dbReference type="Pfam" id="PF00681">
    <property type="entry name" value="Plectin"/>
    <property type="match status" value="2"/>
</dbReference>
<dbReference type="GO" id="GO:0045110">
    <property type="term" value="P:intermediate filament bundle assembly"/>
    <property type="evidence" value="ECO:0007669"/>
    <property type="project" value="TreeGrafter"/>
</dbReference>
<evidence type="ECO:0008006" key="9">
    <source>
        <dbReference type="Google" id="ProtNLM"/>
    </source>
</evidence>
<evidence type="ECO:0000256" key="4">
    <source>
        <dbReference type="ARBA" id="ARBA00022737"/>
    </source>
</evidence>